<gene>
    <name evidence="1" type="ORF">C7459_115142</name>
</gene>
<organism evidence="1 2">
    <name type="scientific">Tumebacillus permanentifrigoris</name>
    <dbReference type="NCBI Taxonomy" id="378543"/>
    <lineage>
        <taxon>Bacteria</taxon>
        <taxon>Bacillati</taxon>
        <taxon>Bacillota</taxon>
        <taxon>Bacilli</taxon>
        <taxon>Bacillales</taxon>
        <taxon>Alicyclobacillaceae</taxon>
        <taxon>Tumebacillus</taxon>
    </lineage>
</organism>
<comment type="caution">
    <text evidence="1">The sequence shown here is derived from an EMBL/GenBank/DDBJ whole genome shotgun (WGS) entry which is preliminary data.</text>
</comment>
<dbReference type="EMBL" id="QGGL01000015">
    <property type="protein sequence ID" value="PWK08482.1"/>
    <property type="molecule type" value="Genomic_DNA"/>
</dbReference>
<dbReference type="AlphaFoldDB" id="A0A316D5C3"/>
<dbReference type="RefSeq" id="WP_109690438.1">
    <property type="nucleotide sequence ID" value="NZ_QGGL01000015.1"/>
</dbReference>
<evidence type="ECO:0000313" key="1">
    <source>
        <dbReference type="EMBL" id="PWK08482.1"/>
    </source>
</evidence>
<proteinExistence type="predicted"/>
<reference evidence="1 2" key="1">
    <citation type="submission" date="2018-05" db="EMBL/GenBank/DDBJ databases">
        <title>Genomic Encyclopedia of Type Strains, Phase IV (KMG-IV): sequencing the most valuable type-strain genomes for metagenomic binning, comparative biology and taxonomic classification.</title>
        <authorList>
            <person name="Goeker M."/>
        </authorList>
    </citation>
    <scope>NUCLEOTIDE SEQUENCE [LARGE SCALE GENOMIC DNA]</scope>
    <source>
        <strain evidence="1 2">DSM 18773</strain>
    </source>
</reference>
<dbReference type="Proteomes" id="UP000245634">
    <property type="component" value="Unassembled WGS sequence"/>
</dbReference>
<sequence length="135" mass="14792">MPTSITTTNRQVSVTGQNLTQINISRGGSVNQSATQISVTRQSNNQLIIIGGRGTGSHSGPSSISRHTDIVAIAFRRRSNGQRVIDGFTIIGRANPCRRFLRFNRPLRPAVVCLLDNGFRLVAARNGILVFVRHR</sequence>
<accession>A0A316D5C3</accession>
<evidence type="ECO:0000313" key="2">
    <source>
        <dbReference type="Proteomes" id="UP000245634"/>
    </source>
</evidence>
<keyword evidence="2" id="KW-1185">Reference proteome</keyword>
<protein>
    <submittedName>
        <fullName evidence="1">Uncharacterized protein</fullName>
    </submittedName>
</protein>
<name>A0A316D5C3_9BACL</name>